<dbReference type="AlphaFoldDB" id="A0AAD8NDN0"/>
<evidence type="ECO:0000313" key="3">
    <source>
        <dbReference type="Proteomes" id="UP001237642"/>
    </source>
</evidence>
<sequence length="461" mass="51605">MARLTQEQLINEVMHLHSLHRQGPPTPNPNPYPISNPNPPFPNPHFIPNSPIFNPIHPITHPTHHFPNPNHIPHPPIFNSIPNLVYPISNHNRNPIFNPGPSSVYPNNNPVIPILGPDRISNPHILNYNHGCNVPTIPRYDSHCYMGMRLSNEPEPVSSVRSYVPRNVEGVSHSNLNKKLSRLSLAVPKLKKKKNKKNKGKKGVGSNEEAKKWPPISENEWPCNPVSEPTVGWPELKLNPVVERVLTEEENARLVASKSQQKALDAAKEMFRENMDSDGEVDDYVSSDDDNDDDEDECEEYKFFLKIFTEDSELRCYYEKNCESGEFSCLVCLGIGQKVGKKFKDCVALVQHSIAIAKTKKRQAHRALGKVICNVLGWDIQKLPSINLPKISDSEDNGPHDPKEVVQEKNDSVSEVLPDTAVSLTTDVGSELMVCEDSLMASDGNNSVDTFLNDISSTPKK</sequence>
<gene>
    <name evidence="2" type="ORF">POM88_004682</name>
</gene>
<dbReference type="PANTHER" id="PTHR34546">
    <property type="entry name" value="OS06G0153600 PROTEIN"/>
    <property type="match status" value="1"/>
</dbReference>
<evidence type="ECO:0000313" key="2">
    <source>
        <dbReference type="EMBL" id="KAK1405077.1"/>
    </source>
</evidence>
<feature type="region of interest" description="Disordered" evidence="1">
    <location>
        <begin position="191"/>
        <end position="221"/>
    </location>
</feature>
<dbReference type="Proteomes" id="UP001237642">
    <property type="component" value="Unassembled WGS sequence"/>
</dbReference>
<proteinExistence type="predicted"/>
<evidence type="ECO:0000256" key="1">
    <source>
        <dbReference type="SAM" id="MobiDB-lite"/>
    </source>
</evidence>
<feature type="region of interest" description="Disordered" evidence="1">
    <location>
        <begin position="389"/>
        <end position="409"/>
    </location>
</feature>
<reference evidence="2" key="2">
    <citation type="submission" date="2023-05" db="EMBL/GenBank/DDBJ databases">
        <authorList>
            <person name="Schelkunov M.I."/>
        </authorList>
    </citation>
    <scope>NUCLEOTIDE SEQUENCE</scope>
    <source>
        <strain evidence="2">Hsosn_3</strain>
        <tissue evidence="2">Leaf</tissue>
    </source>
</reference>
<feature type="compositionally biased region" description="Basic and acidic residues" evidence="1">
    <location>
        <begin position="397"/>
        <end position="409"/>
    </location>
</feature>
<keyword evidence="3" id="KW-1185">Reference proteome</keyword>
<protein>
    <submittedName>
        <fullName evidence="2">Uncharacterized protein</fullName>
    </submittedName>
</protein>
<feature type="compositionally biased region" description="Basic residues" evidence="1">
    <location>
        <begin position="191"/>
        <end position="202"/>
    </location>
</feature>
<dbReference type="EMBL" id="JAUIZM010000001">
    <property type="protein sequence ID" value="KAK1405077.1"/>
    <property type="molecule type" value="Genomic_DNA"/>
</dbReference>
<name>A0AAD8NDN0_9APIA</name>
<organism evidence="2 3">
    <name type="scientific">Heracleum sosnowskyi</name>
    <dbReference type="NCBI Taxonomy" id="360622"/>
    <lineage>
        <taxon>Eukaryota</taxon>
        <taxon>Viridiplantae</taxon>
        <taxon>Streptophyta</taxon>
        <taxon>Embryophyta</taxon>
        <taxon>Tracheophyta</taxon>
        <taxon>Spermatophyta</taxon>
        <taxon>Magnoliopsida</taxon>
        <taxon>eudicotyledons</taxon>
        <taxon>Gunneridae</taxon>
        <taxon>Pentapetalae</taxon>
        <taxon>asterids</taxon>
        <taxon>campanulids</taxon>
        <taxon>Apiales</taxon>
        <taxon>Apiaceae</taxon>
        <taxon>Apioideae</taxon>
        <taxon>apioid superclade</taxon>
        <taxon>Tordylieae</taxon>
        <taxon>Tordyliinae</taxon>
        <taxon>Heracleum</taxon>
    </lineage>
</organism>
<dbReference type="PANTHER" id="PTHR34546:SF3">
    <property type="entry name" value="OS06G0153600 PROTEIN"/>
    <property type="match status" value="1"/>
</dbReference>
<reference evidence="2" key="1">
    <citation type="submission" date="2023-02" db="EMBL/GenBank/DDBJ databases">
        <title>Genome of toxic invasive species Heracleum sosnowskyi carries increased number of genes despite the absence of recent whole-genome duplications.</title>
        <authorList>
            <person name="Schelkunov M."/>
            <person name="Shtratnikova V."/>
            <person name="Makarenko M."/>
            <person name="Klepikova A."/>
            <person name="Omelchenko D."/>
            <person name="Novikova G."/>
            <person name="Obukhova E."/>
            <person name="Bogdanov V."/>
            <person name="Penin A."/>
            <person name="Logacheva M."/>
        </authorList>
    </citation>
    <scope>NUCLEOTIDE SEQUENCE</scope>
    <source>
        <strain evidence="2">Hsosn_3</strain>
        <tissue evidence="2">Leaf</tissue>
    </source>
</reference>
<comment type="caution">
    <text evidence="2">The sequence shown here is derived from an EMBL/GenBank/DDBJ whole genome shotgun (WGS) entry which is preliminary data.</text>
</comment>
<accession>A0AAD8NDN0</accession>